<evidence type="ECO:0000256" key="7">
    <source>
        <dbReference type="SAM" id="Phobius"/>
    </source>
</evidence>
<comment type="subcellular location">
    <subcellularLocation>
        <location evidence="1">Endomembrane system</location>
        <topology evidence="1">Multi-pass membrane protein</topology>
    </subcellularLocation>
    <subcellularLocation>
        <location evidence="6">Membrane</location>
        <topology evidence="6">Multi-pass membrane protein</topology>
    </subcellularLocation>
</comment>
<dbReference type="Proteomes" id="UP000035068">
    <property type="component" value="Unassembled WGS sequence"/>
</dbReference>
<comment type="similarity">
    <text evidence="2">Belongs to the complex I subunit 4 family.</text>
</comment>
<dbReference type="PANTHER" id="PTHR43507:SF1">
    <property type="entry name" value="NADH-UBIQUINONE OXIDOREDUCTASE CHAIN 4"/>
    <property type="match status" value="1"/>
</dbReference>
<evidence type="ECO:0000256" key="6">
    <source>
        <dbReference type="RuleBase" id="RU000320"/>
    </source>
</evidence>
<evidence type="ECO:0000313" key="10">
    <source>
        <dbReference type="Proteomes" id="UP000035068"/>
    </source>
</evidence>
<keyword evidence="5 7" id="KW-0472">Membrane</keyword>
<gene>
    <name evidence="9" type="ORF">GFER_02705</name>
</gene>
<feature type="transmembrane region" description="Helical" evidence="7">
    <location>
        <begin position="114"/>
        <end position="133"/>
    </location>
</feature>
<proteinExistence type="inferred from homology"/>
<feature type="transmembrane region" description="Helical" evidence="7">
    <location>
        <begin position="312"/>
        <end position="331"/>
    </location>
</feature>
<feature type="transmembrane region" description="Helical" evidence="7">
    <location>
        <begin position="254"/>
        <end position="272"/>
    </location>
</feature>
<feature type="transmembrane region" description="Helical" evidence="7">
    <location>
        <begin position="419"/>
        <end position="439"/>
    </location>
</feature>
<feature type="transmembrane region" description="Helical" evidence="7">
    <location>
        <begin position="381"/>
        <end position="399"/>
    </location>
</feature>
<dbReference type="AlphaFoldDB" id="A0A0C2HS08"/>
<feature type="transmembrane region" description="Helical" evidence="7">
    <location>
        <begin position="139"/>
        <end position="158"/>
    </location>
</feature>
<evidence type="ECO:0000256" key="1">
    <source>
        <dbReference type="ARBA" id="ARBA00004127"/>
    </source>
</evidence>
<feature type="transmembrane region" description="Helical" evidence="7">
    <location>
        <begin position="6"/>
        <end position="23"/>
    </location>
</feature>
<feature type="transmembrane region" description="Helical" evidence="7">
    <location>
        <begin position="87"/>
        <end position="107"/>
    </location>
</feature>
<dbReference type="PANTHER" id="PTHR43507">
    <property type="entry name" value="NADH-UBIQUINONE OXIDOREDUCTASE CHAIN 4"/>
    <property type="match status" value="1"/>
</dbReference>
<sequence>MTDHLLSLMTFFPILGMLLLLFIPRDNHGLLKIFTLVVTVITFLISLPLAFDDVFKTSAAFHYTEFARWISVGDFFQMNYNVGVDGISLWLVLLTTFIMPITVLSTWKAVDKNVKGFMALMLLLETAMLGAFISLDLFLFYIFWELMLIPMYFMIGIWGGSRRIYAAVKFFIFTAVGSLLMLVAIIYVYFFSMQAGIDFDSGFSILHFYLLDIPLDLQIWLFLAFAFSFAIKVPMFPVHTWLPDAHTEAPTAGSVILAAILLKMGTYGYLRFAMPLFPDATLKFIPFLSVLAVIGIIYGALVAMMQDDVKKLVAYSSVSHLGFVMLGLFALNIQGLSGGMIQMINHGISTGALFLIVGFIYERRHTRLIADFGGLAKQMPIFATIFMIVTFSSIGLPGTNGFVGEFLILLGAFESDLRWFAVIATTGVIFAAVYMLWMFQRVMFGEIKNPANEKIKDLNAREIALMMPLLLFVFWIGLYPNTFFEKMNPALENMIDQIKNNQVAQVEIVQTAAHTDALLK</sequence>
<dbReference type="GO" id="GO:0003954">
    <property type="term" value="F:NADH dehydrogenase activity"/>
    <property type="evidence" value="ECO:0007669"/>
    <property type="project" value="TreeGrafter"/>
</dbReference>
<keyword evidence="10" id="KW-1185">Reference proteome</keyword>
<evidence type="ECO:0000313" key="9">
    <source>
        <dbReference type="EMBL" id="KIH77605.1"/>
    </source>
</evidence>
<evidence type="ECO:0000256" key="4">
    <source>
        <dbReference type="ARBA" id="ARBA00022989"/>
    </source>
</evidence>
<dbReference type="InterPro" id="IPR010227">
    <property type="entry name" value="NADH_Q_OxRdtase_chainM/4"/>
</dbReference>
<dbReference type="GO" id="GO:0048039">
    <property type="term" value="F:ubiquinone binding"/>
    <property type="evidence" value="ECO:0007669"/>
    <property type="project" value="TreeGrafter"/>
</dbReference>
<evidence type="ECO:0000256" key="5">
    <source>
        <dbReference type="ARBA" id="ARBA00023136"/>
    </source>
</evidence>
<name>A0A0C2HS08_9BACT</name>
<feature type="transmembrane region" description="Helical" evidence="7">
    <location>
        <begin position="460"/>
        <end position="479"/>
    </location>
</feature>
<dbReference type="RefSeq" id="WP_040095812.1">
    <property type="nucleotide sequence ID" value="NZ_JWJD01000001.1"/>
</dbReference>
<evidence type="ECO:0000256" key="3">
    <source>
        <dbReference type="ARBA" id="ARBA00022692"/>
    </source>
</evidence>
<dbReference type="GO" id="GO:0016020">
    <property type="term" value="C:membrane"/>
    <property type="evidence" value="ECO:0007669"/>
    <property type="project" value="UniProtKB-SubCell"/>
</dbReference>
<feature type="transmembrane region" description="Helical" evidence="7">
    <location>
        <begin position="284"/>
        <end position="305"/>
    </location>
</feature>
<dbReference type="NCBIfam" id="NF004499">
    <property type="entry name" value="PRK05846.1-3"/>
    <property type="match status" value="1"/>
</dbReference>
<dbReference type="GO" id="GO:0042773">
    <property type="term" value="P:ATP synthesis coupled electron transport"/>
    <property type="evidence" value="ECO:0007669"/>
    <property type="project" value="InterPro"/>
</dbReference>
<feature type="domain" description="NADH:quinone oxidoreductase/Mrp antiporter transmembrane" evidence="8">
    <location>
        <begin position="134"/>
        <end position="429"/>
    </location>
</feature>
<dbReference type="GO" id="GO:0015990">
    <property type="term" value="P:electron transport coupled proton transport"/>
    <property type="evidence" value="ECO:0007669"/>
    <property type="project" value="TreeGrafter"/>
</dbReference>
<feature type="transmembrane region" description="Helical" evidence="7">
    <location>
        <begin position="170"/>
        <end position="190"/>
    </location>
</feature>
<dbReference type="PRINTS" id="PR01437">
    <property type="entry name" value="NUOXDRDTASE4"/>
</dbReference>
<dbReference type="GO" id="GO:0012505">
    <property type="term" value="C:endomembrane system"/>
    <property type="evidence" value="ECO:0007669"/>
    <property type="project" value="UniProtKB-SubCell"/>
</dbReference>
<keyword evidence="4 7" id="KW-1133">Transmembrane helix</keyword>
<dbReference type="GO" id="GO:0008137">
    <property type="term" value="F:NADH dehydrogenase (ubiquinone) activity"/>
    <property type="evidence" value="ECO:0007669"/>
    <property type="project" value="InterPro"/>
</dbReference>
<evidence type="ECO:0000256" key="2">
    <source>
        <dbReference type="ARBA" id="ARBA00009025"/>
    </source>
</evidence>
<feature type="transmembrane region" description="Helical" evidence="7">
    <location>
        <begin position="219"/>
        <end position="242"/>
    </location>
</feature>
<protein>
    <submittedName>
        <fullName evidence="9">NADH dehydrogenase</fullName>
    </submittedName>
</protein>
<organism evidence="9 10">
    <name type="scientific">Geoalkalibacter ferrihydriticus DSM 17813</name>
    <dbReference type="NCBI Taxonomy" id="1121915"/>
    <lineage>
        <taxon>Bacteria</taxon>
        <taxon>Pseudomonadati</taxon>
        <taxon>Thermodesulfobacteriota</taxon>
        <taxon>Desulfuromonadia</taxon>
        <taxon>Desulfuromonadales</taxon>
        <taxon>Geoalkalibacteraceae</taxon>
        <taxon>Geoalkalibacter</taxon>
    </lineage>
</organism>
<comment type="caution">
    <text evidence="9">The sequence shown here is derived from an EMBL/GenBank/DDBJ whole genome shotgun (WGS) entry which is preliminary data.</text>
</comment>
<feature type="transmembrane region" description="Helical" evidence="7">
    <location>
        <begin position="343"/>
        <end position="361"/>
    </location>
</feature>
<feature type="transmembrane region" description="Helical" evidence="7">
    <location>
        <begin position="30"/>
        <end position="51"/>
    </location>
</feature>
<dbReference type="EMBL" id="JWJD01000001">
    <property type="protein sequence ID" value="KIH77605.1"/>
    <property type="molecule type" value="Genomic_DNA"/>
</dbReference>
<dbReference type="NCBIfam" id="TIGR01972">
    <property type="entry name" value="NDH_I_M"/>
    <property type="match status" value="1"/>
</dbReference>
<accession>A0A0C2HS08</accession>
<keyword evidence="3 6" id="KW-0812">Transmembrane</keyword>
<dbReference type="Pfam" id="PF00361">
    <property type="entry name" value="Proton_antipo_M"/>
    <property type="match status" value="1"/>
</dbReference>
<dbReference type="InterPro" id="IPR001750">
    <property type="entry name" value="ND/Mrp_TM"/>
</dbReference>
<reference evidence="9 10" key="1">
    <citation type="submission" date="2014-12" db="EMBL/GenBank/DDBJ databases">
        <title>Genomes of Geoalkalibacter ferrihydriticus and Geoalkalibacter subterraneus, two haloalkaliphilic metal-reducing members of the Geobacteraceae.</title>
        <authorList>
            <person name="Badalamenti J.P."/>
            <person name="Torres C.I."/>
            <person name="Krajmalnik-Brown R."/>
            <person name="Bond D.R."/>
        </authorList>
    </citation>
    <scope>NUCLEOTIDE SEQUENCE [LARGE SCALE GENOMIC DNA]</scope>
    <source>
        <strain evidence="9 10">DSM 17813</strain>
    </source>
</reference>
<evidence type="ECO:0000259" key="8">
    <source>
        <dbReference type="Pfam" id="PF00361"/>
    </source>
</evidence>
<dbReference type="InterPro" id="IPR003918">
    <property type="entry name" value="NADH_UbQ_OxRdtase"/>
</dbReference>